<proteinExistence type="predicted"/>
<name>A0ABW4F084_9PSEU</name>
<evidence type="ECO:0000313" key="3">
    <source>
        <dbReference type="Proteomes" id="UP001597114"/>
    </source>
</evidence>
<dbReference type="EMBL" id="JBHUCO010000023">
    <property type="protein sequence ID" value="MFD1520060.1"/>
    <property type="molecule type" value="Genomic_DNA"/>
</dbReference>
<evidence type="ECO:0000256" key="1">
    <source>
        <dbReference type="SAM" id="MobiDB-lite"/>
    </source>
</evidence>
<comment type="caution">
    <text evidence="2">The sequence shown here is derived from an EMBL/GenBank/DDBJ whole genome shotgun (WGS) entry which is preliminary data.</text>
</comment>
<feature type="region of interest" description="Disordered" evidence="1">
    <location>
        <begin position="62"/>
        <end position="89"/>
    </location>
</feature>
<gene>
    <name evidence="2" type="ORF">ACFSJD_21370</name>
</gene>
<accession>A0ABW4F084</accession>
<protein>
    <submittedName>
        <fullName evidence="2">Uncharacterized protein</fullName>
    </submittedName>
</protein>
<dbReference type="RefSeq" id="WP_344722522.1">
    <property type="nucleotide sequence ID" value="NZ_BAAAUS010000013.1"/>
</dbReference>
<dbReference type="Proteomes" id="UP001597114">
    <property type="component" value="Unassembled WGS sequence"/>
</dbReference>
<reference evidence="3" key="1">
    <citation type="journal article" date="2019" name="Int. J. Syst. Evol. Microbiol.">
        <title>The Global Catalogue of Microorganisms (GCM) 10K type strain sequencing project: providing services to taxonomists for standard genome sequencing and annotation.</title>
        <authorList>
            <consortium name="The Broad Institute Genomics Platform"/>
            <consortium name="The Broad Institute Genome Sequencing Center for Infectious Disease"/>
            <person name="Wu L."/>
            <person name="Ma J."/>
        </authorList>
    </citation>
    <scope>NUCLEOTIDE SEQUENCE [LARGE SCALE GENOMIC DNA]</scope>
    <source>
        <strain evidence="3">CCM 7043</strain>
    </source>
</reference>
<organism evidence="2 3">
    <name type="scientific">Pseudonocardia yunnanensis</name>
    <dbReference type="NCBI Taxonomy" id="58107"/>
    <lineage>
        <taxon>Bacteria</taxon>
        <taxon>Bacillati</taxon>
        <taxon>Actinomycetota</taxon>
        <taxon>Actinomycetes</taxon>
        <taxon>Pseudonocardiales</taxon>
        <taxon>Pseudonocardiaceae</taxon>
        <taxon>Pseudonocardia</taxon>
    </lineage>
</organism>
<sequence length="133" mass="14233">MSFTRSSGGDHCSAMGTASGNPVVATGTFTLRVVIPGRSEWSTCLDLEASVDGQRILQQRHCGEPVDGGPAAQRMQAWRQSNPRISTPDPVLCGAMEAGARSRCTADRGPRAFRLPCARTRDWSGPTATTSRR</sequence>
<evidence type="ECO:0000313" key="2">
    <source>
        <dbReference type="EMBL" id="MFD1520060.1"/>
    </source>
</evidence>
<keyword evidence="3" id="KW-1185">Reference proteome</keyword>